<evidence type="ECO:0000313" key="1">
    <source>
        <dbReference type="EMBL" id="SVE39372.1"/>
    </source>
</evidence>
<dbReference type="AlphaFoldDB" id="A0A383D4H0"/>
<reference evidence="1" key="1">
    <citation type="submission" date="2018-05" db="EMBL/GenBank/DDBJ databases">
        <authorList>
            <person name="Lanie J.A."/>
            <person name="Ng W.-L."/>
            <person name="Kazmierczak K.M."/>
            <person name="Andrzejewski T.M."/>
            <person name="Davidsen T.M."/>
            <person name="Wayne K.J."/>
            <person name="Tettelin H."/>
            <person name="Glass J.I."/>
            <person name="Rusch D."/>
            <person name="Podicherti R."/>
            <person name="Tsui H.-C.T."/>
            <person name="Winkler M.E."/>
        </authorList>
    </citation>
    <scope>NUCLEOTIDE SEQUENCE</scope>
</reference>
<gene>
    <name evidence="1" type="ORF">METZ01_LOCUS492226</name>
</gene>
<sequence length="43" mass="4782">MSYESEELSNLDRELMVLGLSEQIVKLVTGKARNSLAVMTMHG</sequence>
<dbReference type="EMBL" id="UINC01214235">
    <property type="protein sequence ID" value="SVE39372.1"/>
    <property type="molecule type" value="Genomic_DNA"/>
</dbReference>
<accession>A0A383D4H0</accession>
<protein>
    <submittedName>
        <fullName evidence="1">Uncharacterized protein</fullName>
    </submittedName>
</protein>
<proteinExistence type="predicted"/>
<organism evidence="1">
    <name type="scientific">marine metagenome</name>
    <dbReference type="NCBI Taxonomy" id="408172"/>
    <lineage>
        <taxon>unclassified sequences</taxon>
        <taxon>metagenomes</taxon>
        <taxon>ecological metagenomes</taxon>
    </lineage>
</organism>
<name>A0A383D4H0_9ZZZZ</name>